<dbReference type="InterPro" id="IPR036249">
    <property type="entry name" value="Thioredoxin-like_sf"/>
</dbReference>
<dbReference type="Pfam" id="PF00085">
    <property type="entry name" value="Thioredoxin"/>
    <property type="match status" value="1"/>
</dbReference>
<dbReference type="GO" id="GO:0006950">
    <property type="term" value="P:response to stress"/>
    <property type="evidence" value="ECO:0007669"/>
    <property type="project" value="UniProtKB-ARBA"/>
</dbReference>
<dbReference type="PANTHER" id="PTHR45663:SF11">
    <property type="entry name" value="GEO12009P1"/>
    <property type="match status" value="1"/>
</dbReference>
<feature type="domain" description="Thioredoxin" evidence="1">
    <location>
        <begin position="4"/>
        <end position="105"/>
    </location>
</feature>
<dbReference type="Gene3D" id="1.25.40.10">
    <property type="entry name" value="Tetratricopeptide repeat domain"/>
    <property type="match status" value="2"/>
</dbReference>
<reference evidence="2 3" key="1">
    <citation type="submission" date="2016-03" db="EMBL/GenBank/DDBJ databases">
        <title>Complete genome sequence of Shewanella psychrophila WP2, a deep sea bacterium isolated from west Pacific sediment.</title>
        <authorList>
            <person name="Xu G."/>
            <person name="Jian H."/>
        </authorList>
    </citation>
    <scope>NUCLEOTIDE SEQUENCE [LARGE SCALE GENOMIC DNA]</scope>
    <source>
        <strain evidence="2 3">WP2</strain>
    </source>
</reference>
<dbReference type="RefSeq" id="WP_077752084.1">
    <property type="nucleotide sequence ID" value="NZ_CP014782.1"/>
</dbReference>
<dbReference type="GO" id="GO:0005737">
    <property type="term" value="C:cytoplasm"/>
    <property type="evidence" value="ECO:0007669"/>
    <property type="project" value="TreeGrafter"/>
</dbReference>
<dbReference type="InterPro" id="IPR011990">
    <property type="entry name" value="TPR-like_helical_dom_sf"/>
</dbReference>
<evidence type="ECO:0000313" key="3">
    <source>
        <dbReference type="Proteomes" id="UP000189545"/>
    </source>
</evidence>
<name>A0A1S6HMV3_9GAMM</name>
<dbReference type="STRING" id="225848.Sps_01667"/>
<dbReference type="CDD" id="cd02956">
    <property type="entry name" value="ybbN"/>
    <property type="match status" value="1"/>
</dbReference>
<dbReference type="Gene3D" id="3.40.30.10">
    <property type="entry name" value="Glutaredoxin"/>
    <property type="match status" value="1"/>
</dbReference>
<dbReference type="EMBL" id="CP014782">
    <property type="protein sequence ID" value="AQS36832.1"/>
    <property type="molecule type" value="Genomic_DNA"/>
</dbReference>
<dbReference type="InterPro" id="IPR013766">
    <property type="entry name" value="Thioredoxin_domain"/>
</dbReference>
<dbReference type="Pfam" id="PF14561">
    <property type="entry name" value="TPR_20"/>
    <property type="match status" value="1"/>
</dbReference>
<keyword evidence="3" id="KW-1185">Reference proteome</keyword>
<dbReference type="SUPFAM" id="SSF48452">
    <property type="entry name" value="TPR-like"/>
    <property type="match status" value="1"/>
</dbReference>
<dbReference type="GO" id="GO:0015035">
    <property type="term" value="F:protein-disulfide reductase activity"/>
    <property type="evidence" value="ECO:0007669"/>
    <property type="project" value="TreeGrafter"/>
</dbReference>
<evidence type="ECO:0000313" key="2">
    <source>
        <dbReference type="EMBL" id="AQS36832.1"/>
    </source>
</evidence>
<accession>A0A1S6HMV3</accession>
<proteinExistence type="predicted"/>
<dbReference type="AlphaFoldDB" id="A0A1S6HMV3"/>
<dbReference type="Pfam" id="PF14559">
    <property type="entry name" value="TPR_19"/>
    <property type="match status" value="1"/>
</dbReference>
<gene>
    <name evidence="2" type="ORF">Sps_01667</name>
</gene>
<evidence type="ECO:0000259" key="1">
    <source>
        <dbReference type="Pfam" id="PF00085"/>
    </source>
</evidence>
<sequence>METVLDLTKENIQQVVDASTEQVVVLCFWSNQSPESITLSQTLVSMAQKQAGRFVLAKVDCDSEMEIANYFQIQNLPTTLVLSEGKPIDGFAGLQEERQITEMLDKHLPAQWQLKLNQAKALLVDEDFQSALHLLREAYSESPNAEIALVYADAELMAGDFSLAGELLDSVGLADQTSYYQTLKAKIALALDAADTPEIRNLQQACDSEPDNVSLLLELVKALHQAKRDEEALALLFAPLSKDISLENGDAKKLFLEILTALGQGNQLANQYRRKLYSLLY</sequence>
<dbReference type="OrthoDB" id="9790390at2"/>
<protein>
    <submittedName>
        <fullName evidence="2">Thioredoxin domain-containing protein</fullName>
    </submittedName>
</protein>
<organism evidence="2 3">
    <name type="scientific">Shewanella psychrophila</name>
    <dbReference type="NCBI Taxonomy" id="225848"/>
    <lineage>
        <taxon>Bacteria</taxon>
        <taxon>Pseudomonadati</taxon>
        <taxon>Pseudomonadota</taxon>
        <taxon>Gammaproteobacteria</taxon>
        <taxon>Alteromonadales</taxon>
        <taxon>Shewanellaceae</taxon>
        <taxon>Shewanella</taxon>
    </lineage>
</organism>
<dbReference type="KEGG" id="spsw:Sps_01667"/>
<dbReference type="SUPFAM" id="SSF52833">
    <property type="entry name" value="Thioredoxin-like"/>
    <property type="match status" value="1"/>
</dbReference>
<dbReference type="PANTHER" id="PTHR45663">
    <property type="entry name" value="GEO12009P1"/>
    <property type="match status" value="1"/>
</dbReference>
<dbReference type="Proteomes" id="UP000189545">
    <property type="component" value="Chromosome"/>
</dbReference>